<feature type="domain" description="Orn/DAP/Arg decarboxylase 2 N-terminal" evidence="13">
    <location>
        <begin position="30"/>
        <end position="267"/>
    </location>
</feature>
<evidence type="ECO:0000256" key="11">
    <source>
        <dbReference type="PIRSR" id="PIRSR600183-50"/>
    </source>
</evidence>
<evidence type="ECO:0000256" key="2">
    <source>
        <dbReference type="ARBA" id="ARBA00008872"/>
    </source>
</evidence>
<dbReference type="GO" id="GO:0004586">
    <property type="term" value="F:ornithine decarboxylase activity"/>
    <property type="evidence" value="ECO:0007669"/>
    <property type="project" value="UniProtKB-EC"/>
</dbReference>
<dbReference type="PRINTS" id="PR01179">
    <property type="entry name" value="ODADCRBXLASE"/>
</dbReference>
<dbReference type="InterPro" id="IPR002433">
    <property type="entry name" value="Orn_de-COase"/>
</dbReference>
<name>A0A1V9X7N9_9ACAR</name>
<dbReference type="InterPro" id="IPR000183">
    <property type="entry name" value="Orn/DAP/Arg_de-COase"/>
</dbReference>
<dbReference type="PRINTS" id="PR01182">
    <property type="entry name" value="ORNDCRBXLASE"/>
</dbReference>
<evidence type="ECO:0000256" key="10">
    <source>
        <dbReference type="ARBA" id="ARBA00049127"/>
    </source>
</evidence>
<accession>A0A1V9X7N9</accession>
<dbReference type="CDD" id="cd00622">
    <property type="entry name" value="PLPDE_III_ODC"/>
    <property type="match status" value="1"/>
</dbReference>
<dbReference type="EC" id="4.1.1.17" evidence="7"/>
<comment type="subunit">
    <text evidence="9">Homodimer. Only the dimer is catalytically active, as the active sites are constructed of residues from both monomers.</text>
</comment>
<feature type="region of interest" description="Disordered" evidence="12">
    <location>
        <begin position="420"/>
        <end position="450"/>
    </location>
</feature>
<proteinExistence type="inferred from homology"/>
<evidence type="ECO:0000256" key="5">
    <source>
        <dbReference type="ARBA" id="ARBA00023239"/>
    </source>
</evidence>
<evidence type="ECO:0000313" key="14">
    <source>
        <dbReference type="EMBL" id="OQR69406.1"/>
    </source>
</evidence>
<dbReference type="GO" id="GO:0005737">
    <property type="term" value="C:cytoplasm"/>
    <property type="evidence" value="ECO:0007669"/>
    <property type="project" value="TreeGrafter"/>
</dbReference>
<keyword evidence="3 11" id="KW-0663">Pyridoxal phosphate</keyword>
<evidence type="ECO:0000313" key="15">
    <source>
        <dbReference type="Proteomes" id="UP000192247"/>
    </source>
</evidence>
<comment type="caution">
    <text evidence="14">The sequence shown here is derived from an EMBL/GenBank/DDBJ whole genome shotgun (WGS) entry which is preliminary data.</text>
</comment>
<dbReference type="PROSITE" id="PS00878">
    <property type="entry name" value="ODR_DC_2_1"/>
    <property type="match status" value="1"/>
</dbReference>
<sequence length="450" mass="50123">MQRSTDNAHDVFTGLLTDRSLDEPFYIVDLGDICRKVKLWRLKMPRVTPFYAIKCNPLPQMLKTIAHFGLGFDCASKNEIDTVLNETGVDPSRIIYANPCKTRAFIKHARSRRVKRMTFDNEYELEKIAEVYPEAELVLRIKVDDSSSPMRFSAKFGADLDIVPDLLDRSSELGLNVVGVSFHVGSGCCNPNSFSEAIRNARWVFDQAELCGYKMTVIDLGGGFPGDSGCEPLFDHCARAINSELDESFPEGCGVEVIAEPGRFMAASAFTLYTTVIAKRRKHDNRFMYYLNDGVYGSFNCKLFDHNHPEPVAVGKSITGASYQSVLWGPTCDSLDKVHDNVQLPELEVGNWLAFHDMGAYTCSASSTFNGFSKPTFHFVVNTTAEIILSSSAIGRKLLDELKGGRDILQELKLKVGHDLTQHDRANPPVAMLPKAQPKRSPSENRESDV</sequence>
<dbReference type="EMBL" id="MNPL01021161">
    <property type="protein sequence ID" value="OQR69406.1"/>
    <property type="molecule type" value="Genomic_DNA"/>
</dbReference>
<dbReference type="InterPro" id="IPR009006">
    <property type="entry name" value="Ala_racemase/Decarboxylase_C"/>
</dbReference>
<dbReference type="Gene3D" id="2.40.37.10">
    <property type="entry name" value="Lyase, Ornithine Decarboxylase, Chain A, domain 1"/>
    <property type="match status" value="1"/>
</dbReference>
<gene>
    <name evidence="14" type="ORF">BIW11_01855</name>
</gene>
<dbReference type="InterPro" id="IPR022653">
    <property type="entry name" value="De-COase2_pyr-phos_BS"/>
</dbReference>
<dbReference type="Pfam" id="PF02784">
    <property type="entry name" value="Orn_Arg_deC_N"/>
    <property type="match status" value="1"/>
</dbReference>
<dbReference type="FunFam" id="3.20.20.10:FF:000005">
    <property type="entry name" value="Ornithine decarboxylase"/>
    <property type="match status" value="1"/>
</dbReference>
<evidence type="ECO:0000256" key="4">
    <source>
        <dbReference type="ARBA" id="ARBA00023115"/>
    </source>
</evidence>
<dbReference type="Gene3D" id="3.20.20.10">
    <property type="entry name" value="Alanine racemase"/>
    <property type="match status" value="1"/>
</dbReference>
<dbReference type="SUPFAM" id="SSF51419">
    <property type="entry name" value="PLP-binding barrel"/>
    <property type="match status" value="1"/>
</dbReference>
<comment type="catalytic activity">
    <reaction evidence="10">
        <text>L-ornithine + H(+) = putrescine + CO2</text>
        <dbReference type="Rhea" id="RHEA:22964"/>
        <dbReference type="ChEBI" id="CHEBI:15378"/>
        <dbReference type="ChEBI" id="CHEBI:16526"/>
        <dbReference type="ChEBI" id="CHEBI:46911"/>
        <dbReference type="ChEBI" id="CHEBI:326268"/>
        <dbReference type="EC" id="4.1.1.17"/>
    </reaction>
</comment>
<keyword evidence="15" id="KW-1185">Reference proteome</keyword>
<keyword evidence="5" id="KW-0456">Lyase</keyword>
<comment type="function">
    <text evidence="8">Catalyzes the first and rate-limiting step of polyamine biosynthesis that converts ornithine into putrescine, which is the precursor for the polyamines, spermidine and spermine. Polyamines are essential for cell proliferation and are implicated in cellular processes, ranging from DNA replication to apoptosis.</text>
</comment>
<dbReference type="AlphaFoldDB" id="A0A1V9X7N9"/>
<dbReference type="SUPFAM" id="SSF50621">
    <property type="entry name" value="Alanine racemase C-terminal domain-like"/>
    <property type="match status" value="1"/>
</dbReference>
<evidence type="ECO:0000256" key="8">
    <source>
        <dbReference type="ARBA" id="ARBA00037173"/>
    </source>
</evidence>
<evidence type="ECO:0000256" key="12">
    <source>
        <dbReference type="SAM" id="MobiDB-lite"/>
    </source>
</evidence>
<feature type="compositionally biased region" description="Basic and acidic residues" evidence="12">
    <location>
        <begin position="441"/>
        <end position="450"/>
    </location>
</feature>
<keyword evidence="4" id="KW-0620">Polyamine biosynthesis</keyword>
<comment type="similarity">
    <text evidence="2">Belongs to the Orn/Lys/Arg decarboxylase class-II family.</text>
</comment>
<dbReference type="InterPro" id="IPR029066">
    <property type="entry name" value="PLP-binding_barrel"/>
</dbReference>
<protein>
    <recommendedName>
        <fullName evidence="7">ornithine decarboxylase</fullName>
        <ecNumber evidence="7">4.1.1.17</ecNumber>
    </recommendedName>
</protein>
<feature type="modified residue" description="N6-(pyridoxal phosphate)lysine" evidence="11">
    <location>
        <position position="54"/>
    </location>
</feature>
<evidence type="ECO:0000259" key="13">
    <source>
        <dbReference type="Pfam" id="PF02784"/>
    </source>
</evidence>
<evidence type="ECO:0000256" key="9">
    <source>
        <dbReference type="ARBA" id="ARBA00046672"/>
    </source>
</evidence>
<dbReference type="PANTHER" id="PTHR11482:SF6">
    <property type="entry name" value="ORNITHINE DECARBOXYLASE 1-RELATED"/>
    <property type="match status" value="1"/>
</dbReference>
<reference evidence="14 15" key="1">
    <citation type="journal article" date="2017" name="Gigascience">
        <title>Draft genome of the honey bee ectoparasitic mite, Tropilaelaps mercedesae, is shaped by the parasitic life history.</title>
        <authorList>
            <person name="Dong X."/>
            <person name="Armstrong S.D."/>
            <person name="Xia D."/>
            <person name="Makepeace B.L."/>
            <person name="Darby A.C."/>
            <person name="Kadowaki T."/>
        </authorList>
    </citation>
    <scope>NUCLEOTIDE SEQUENCE [LARGE SCALE GENOMIC DNA]</scope>
    <source>
        <strain evidence="14">Wuxi-XJTLU</strain>
    </source>
</reference>
<comment type="pathway">
    <text evidence="6">Amine and polyamine biosynthesis; putrescine biosynthesis via L-ornithine pathway; putrescine from L-ornithine: step 1/1.</text>
</comment>
<evidence type="ECO:0000256" key="7">
    <source>
        <dbReference type="ARBA" id="ARBA00034138"/>
    </source>
</evidence>
<dbReference type="OrthoDB" id="5034579at2759"/>
<dbReference type="STRING" id="418985.A0A1V9X7N9"/>
<evidence type="ECO:0000256" key="1">
    <source>
        <dbReference type="ARBA" id="ARBA00001933"/>
    </source>
</evidence>
<comment type="cofactor">
    <cofactor evidence="1 11">
        <name>pyridoxal 5'-phosphate</name>
        <dbReference type="ChEBI" id="CHEBI:597326"/>
    </cofactor>
</comment>
<organism evidence="14 15">
    <name type="scientific">Tropilaelaps mercedesae</name>
    <dbReference type="NCBI Taxonomy" id="418985"/>
    <lineage>
        <taxon>Eukaryota</taxon>
        <taxon>Metazoa</taxon>
        <taxon>Ecdysozoa</taxon>
        <taxon>Arthropoda</taxon>
        <taxon>Chelicerata</taxon>
        <taxon>Arachnida</taxon>
        <taxon>Acari</taxon>
        <taxon>Parasitiformes</taxon>
        <taxon>Mesostigmata</taxon>
        <taxon>Gamasina</taxon>
        <taxon>Dermanyssoidea</taxon>
        <taxon>Laelapidae</taxon>
        <taxon>Tropilaelaps</taxon>
    </lineage>
</organism>
<feature type="active site" description="Proton donor" evidence="11">
    <location>
        <position position="332"/>
    </location>
</feature>
<dbReference type="GO" id="GO:0033387">
    <property type="term" value="P:putrescine biosynthetic process from arginine, via ornithine"/>
    <property type="evidence" value="ECO:0007669"/>
    <property type="project" value="TreeGrafter"/>
</dbReference>
<evidence type="ECO:0000256" key="6">
    <source>
        <dbReference type="ARBA" id="ARBA00034115"/>
    </source>
</evidence>
<dbReference type="PANTHER" id="PTHR11482">
    <property type="entry name" value="ARGININE/DIAMINOPIMELATE/ORNITHINE DECARBOXYLASE"/>
    <property type="match status" value="1"/>
</dbReference>
<evidence type="ECO:0000256" key="3">
    <source>
        <dbReference type="ARBA" id="ARBA00022898"/>
    </source>
</evidence>
<dbReference type="InterPro" id="IPR022644">
    <property type="entry name" value="De-COase2_N"/>
</dbReference>
<dbReference type="FunCoup" id="A0A1V9X7N9">
    <property type="interactions" value="299"/>
</dbReference>
<dbReference type="InParanoid" id="A0A1V9X7N9"/>
<dbReference type="Proteomes" id="UP000192247">
    <property type="component" value="Unassembled WGS sequence"/>
</dbReference>